<protein>
    <submittedName>
        <fullName evidence="1">Uncharacterized protein</fullName>
    </submittedName>
</protein>
<gene>
    <name evidence="1" type="ORF">METZ01_LOCUS461708</name>
</gene>
<sequence>MYVDALFDRDHDTIHVVERIGGKRNFRKFSAQYVFYYLDRGGKFTSIYGDPLSRVSTTTGKHFHREKKLYK</sequence>
<organism evidence="1">
    <name type="scientific">marine metagenome</name>
    <dbReference type="NCBI Taxonomy" id="408172"/>
    <lineage>
        <taxon>unclassified sequences</taxon>
        <taxon>metagenomes</taxon>
        <taxon>ecological metagenomes</taxon>
    </lineage>
</organism>
<feature type="non-terminal residue" evidence="1">
    <location>
        <position position="71"/>
    </location>
</feature>
<dbReference type="EMBL" id="UINC01193302">
    <property type="protein sequence ID" value="SVE08854.1"/>
    <property type="molecule type" value="Genomic_DNA"/>
</dbReference>
<reference evidence="1" key="1">
    <citation type="submission" date="2018-05" db="EMBL/GenBank/DDBJ databases">
        <authorList>
            <person name="Lanie J.A."/>
            <person name="Ng W.-L."/>
            <person name="Kazmierczak K.M."/>
            <person name="Andrzejewski T.M."/>
            <person name="Davidsen T.M."/>
            <person name="Wayne K.J."/>
            <person name="Tettelin H."/>
            <person name="Glass J.I."/>
            <person name="Rusch D."/>
            <person name="Podicherti R."/>
            <person name="Tsui H.-C.T."/>
            <person name="Winkler M.E."/>
        </authorList>
    </citation>
    <scope>NUCLEOTIDE SEQUENCE</scope>
</reference>
<dbReference type="AlphaFoldDB" id="A0A383AME3"/>
<evidence type="ECO:0000313" key="1">
    <source>
        <dbReference type="EMBL" id="SVE08854.1"/>
    </source>
</evidence>
<proteinExistence type="predicted"/>
<accession>A0A383AME3</accession>
<name>A0A383AME3_9ZZZZ</name>